<protein>
    <recommendedName>
        <fullName evidence="1">SnoaL-like domain-containing protein</fullName>
    </recommendedName>
</protein>
<organism evidence="2 3">
    <name type="scientific">Pseudonocardia halophobica</name>
    <dbReference type="NCBI Taxonomy" id="29401"/>
    <lineage>
        <taxon>Bacteria</taxon>
        <taxon>Bacillati</taxon>
        <taxon>Actinomycetota</taxon>
        <taxon>Actinomycetes</taxon>
        <taxon>Pseudonocardiales</taxon>
        <taxon>Pseudonocardiaceae</taxon>
        <taxon>Pseudonocardia</taxon>
    </lineage>
</organism>
<keyword evidence="3" id="KW-1185">Reference proteome</keyword>
<proteinExistence type="predicted"/>
<dbReference type="RefSeq" id="WP_037039944.1">
    <property type="nucleotide sequence ID" value="NZ_BAAAUZ010000013.1"/>
</dbReference>
<dbReference type="InterPro" id="IPR032710">
    <property type="entry name" value="NTF2-like_dom_sf"/>
</dbReference>
<dbReference type="EMBL" id="BSFQ01000002">
    <property type="protein sequence ID" value="GLL09666.1"/>
    <property type="molecule type" value="Genomic_DNA"/>
</dbReference>
<name>A0A9W6KZZ2_9PSEU</name>
<dbReference type="PANTHER" id="PTHR38436:SF1">
    <property type="entry name" value="ESTER CYCLASE"/>
    <property type="match status" value="1"/>
</dbReference>
<reference evidence="2" key="1">
    <citation type="journal article" date="2014" name="Int. J. Syst. Evol. Microbiol.">
        <title>Complete genome sequence of Corynebacterium casei LMG S-19264T (=DSM 44701T), isolated from a smear-ripened cheese.</title>
        <authorList>
            <consortium name="US DOE Joint Genome Institute (JGI-PGF)"/>
            <person name="Walter F."/>
            <person name="Albersmeier A."/>
            <person name="Kalinowski J."/>
            <person name="Ruckert C."/>
        </authorList>
    </citation>
    <scope>NUCLEOTIDE SEQUENCE</scope>
    <source>
        <strain evidence="2">VKM Ac-1069</strain>
    </source>
</reference>
<dbReference type="PANTHER" id="PTHR38436">
    <property type="entry name" value="POLYKETIDE CYCLASE SNOAL-LIKE DOMAIN"/>
    <property type="match status" value="1"/>
</dbReference>
<accession>A0A9W6KZZ2</accession>
<sequence>MTVSPRQTVEAFLTGFRHRDVDAALSTVADSAQVTVFPLDVVQQGKAELSAVLEAIASAFPDLHLTVRSVIELGQVVVVELKIEGTQATDFLGAINQEKHLDIDSAWRFTVTGEEITGTEVYWCQNQLLRRLAVKRTDQVAIV</sequence>
<gene>
    <name evidence="2" type="ORF">GCM10017577_08060</name>
</gene>
<dbReference type="AlphaFoldDB" id="A0A9W6KZZ2"/>
<dbReference type="SUPFAM" id="SSF54427">
    <property type="entry name" value="NTF2-like"/>
    <property type="match status" value="1"/>
</dbReference>
<dbReference type="Proteomes" id="UP001143463">
    <property type="component" value="Unassembled WGS sequence"/>
</dbReference>
<dbReference type="GO" id="GO:0030638">
    <property type="term" value="P:polyketide metabolic process"/>
    <property type="evidence" value="ECO:0007669"/>
    <property type="project" value="InterPro"/>
</dbReference>
<dbReference type="Pfam" id="PF12680">
    <property type="entry name" value="SnoaL_2"/>
    <property type="match status" value="1"/>
</dbReference>
<evidence type="ECO:0000313" key="3">
    <source>
        <dbReference type="Proteomes" id="UP001143463"/>
    </source>
</evidence>
<dbReference type="Gene3D" id="3.10.450.50">
    <property type="match status" value="1"/>
</dbReference>
<evidence type="ECO:0000313" key="2">
    <source>
        <dbReference type="EMBL" id="GLL09666.1"/>
    </source>
</evidence>
<dbReference type="InterPro" id="IPR037401">
    <property type="entry name" value="SnoaL-like"/>
</dbReference>
<dbReference type="InterPro" id="IPR009959">
    <property type="entry name" value="Cyclase_SnoaL-like"/>
</dbReference>
<comment type="caution">
    <text evidence="2">The sequence shown here is derived from an EMBL/GenBank/DDBJ whole genome shotgun (WGS) entry which is preliminary data.</text>
</comment>
<feature type="domain" description="SnoaL-like" evidence="1">
    <location>
        <begin position="9"/>
        <end position="117"/>
    </location>
</feature>
<evidence type="ECO:0000259" key="1">
    <source>
        <dbReference type="Pfam" id="PF12680"/>
    </source>
</evidence>
<reference evidence="2" key="2">
    <citation type="submission" date="2023-01" db="EMBL/GenBank/DDBJ databases">
        <authorList>
            <person name="Sun Q."/>
            <person name="Evtushenko L."/>
        </authorList>
    </citation>
    <scope>NUCLEOTIDE SEQUENCE</scope>
    <source>
        <strain evidence="2">VKM Ac-1069</strain>
    </source>
</reference>